<reference evidence="1 2" key="1">
    <citation type="submission" date="2023-06" db="EMBL/GenBank/DDBJ databases">
        <title>Sporosarcina sp. nov., isolated from Korean tranditional fermented seafood 'Jeotgal'.</title>
        <authorList>
            <person name="Yang A.I."/>
            <person name="Shin N.-R."/>
        </authorList>
    </citation>
    <scope>NUCLEOTIDE SEQUENCE [LARGE SCALE GENOMIC DNA]</scope>
    <source>
        <strain evidence="1 2">T2O-4</strain>
    </source>
</reference>
<gene>
    <name evidence="1" type="ORF">QWT69_11295</name>
</gene>
<sequence>MSSKSIMSLAEALSKVPYDVGVALEIAKMSRTSPELLRSFKKCLVNMHDFIELVEVQTREK</sequence>
<dbReference type="EMBL" id="CP129118">
    <property type="protein sequence ID" value="WOV86496.1"/>
    <property type="molecule type" value="Genomic_DNA"/>
</dbReference>
<protein>
    <submittedName>
        <fullName evidence="1">Uncharacterized protein</fullName>
    </submittedName>
</protein>
<accession>A0ABZ0L1I9</accession>
<dbReference type="Proteomes" id="UP001303902">
    <property type="component" value="Chromosome"/>
</dbReference>
<evidence type="ECO:0000313" key="1">
    <source>
        <dbReference type="EMBL" id="WOV86496.1"/>
    </source>
</evidence>
<keyword evidence="2" id="KW-1185">Reference proteome</keyword>
<name>A0ABZ0L1I9_9BACL</name>
<dbReference type="RefSeq" id="WP_317965733.1">
    <property type="nucleotide sequence ID" value="NZ_CP129118.1"/>
</dbReference>
<proteinExistence type="predicted"/>
<evidence type="ECO:0000313" key="2">
    <source>
        <dbReference type="Proteomes" id="UP001303902"/>
    </source>
</evidence>
<organism evidence="1 2">
    <name type="scientific">Sporosarcina oncorhynchi</name>
    <dbReference type="NCBI Taxonomy" id="3056444"/>
    <lineage>
        <taxon>Bacteria</taxon>
        <taxon>Bacillati</taxon>
        <taxon>Bacillota</taxon>
        <taxon>Bacilli</taxon>
        <taxon>Bacillales</taxon>
        <taxon>Caryophanaceae</taxon>
        <taxon>Sporosarcina</taxon>
    </lineage>
</organism>